<dbReference type="CDD" id="cd15203">
    <property type="entry name" value="7tmA_NPYR-like"/>
    <property type="match status" value="1"/>
</dbReference>
<evidence type="ECO:0000256" key="5">
    <source>
        <dbReference type="ARBA" id="ARBA00023040"/>
    </source>
</evidence>
<keyword evidence="5 9" id="KW-0297">G-protein coupled receptor</keyword>
<feature type="transmembrane region" description="Helical" evidence="10">
    <location>
        <begin position="288"/>
        <end position="311"/>
    </location>
</feature>
<evidence type="ECO:0000256" key="7">
    <source>
        <dbReference type="ARBA" id="ARBA00023170"/>
    </source>
</evidence>
<evidence type="ECO:0000256" key="8">
    <source>
        <dbReference type="ARBA" id="ARBA00023224"/>
    </source>
</evidence>
<dbReference type="PANTHER" id="PTHR24235">
    <property type="entry name" value="NEUROPEPTIDE Y RECEPTOR"/>
    <property type="match status" value="1"/>
</dbReference>
<dbReference type="InterPro" id="IPR017452">
    <property type="entry name" value="GPCR_Rhodpsn_7TM"/>
</dbReference>
<organism evidence="12 13">
    <name type="scientific">Caenorhabditis bovis</name>
    <dbReference type="NCBI Taxonomy" id="2654633"/>
    <lineage>
        <taxon>Eukaryota</taxon>
        <taxon>Metazoa</taxon>
        <taxon>Ecdysozoa</taxon>
        <taxon>Nematoda</taxon>
        <taxon>Chromadorea</taxon>
        <taxon>Rhabditida</taxon>
        <taxon>Rhabditina</taxon>
        <taxon>Rhabditomorpha</taxon>
        <taxon>Rhabditoidea</taxon>
        <taxon>Rhabditidae</taxon>
        <taxon>Peloderinae</taxon>
        <taxon>Caenorhabditis</taxon>
    </lineage>
</organism>
<dbReference type="PRINTS" id="PR01012">
    <property type="entry name" value="NRPEPTIDEYR"/>
</dbReference>
<feature type="transmembrane region" description="Helical" evidence="10">
    <location>
        <begin position="145"/>
        <end position="165"/>
    </location>
</feature>
<evidence type="ECO:0000313" key="13">
    <source>
        <dbReference type="Proteomes" id="UP000494206"/>
    </source>
</evidence>
<dbReference type="EMBL" id="CADEPM010000002">
    <property type="protein sequence ID" value="CAB3400153.1"/>
    <property type="molecule type" value="Genomic_DNA"/>
</dbReference>
<dbReference type="SMART" id="SM01381">
    <property type="entry name" value="7TM_GPCR_Srsx"/>
    <property type="match status" value="1"/>
</dbReference>
<feature type="domain" description="G-protein coupled receptors family 1 profile" evidence="11">
    <location>
        <begin position="47"/>
        <end position="309"/>
    </location>
</feature>
<dbReference type="Gene3D" id="1.20.1070.10">
    <property type="entry name" value="Rhodopsin 7-helix transmembrane proteins"/>
    <property type="match status" value="1"/>
</dbReference>
<comment type="subcellular location">
    <subcellularLocation>
        <location evidence="1">Membrane</location>
        <topology evidence="1">Multi-pass membrane protein</topology>
    </subcellularLocation>
</comment>
<dbReference type="GO" id="GO:0043005">
    <property type="term" value="C:neuron projection"/>
    <property type="evidence" value="ECO:0007669"/>
    <property type="project" value="TreeGrafter"/>
</dbReference>
<dbReference type="GO" id="GO:0042923">
    <property type="term" value="F:neuropeptide binding"/>
    <property type="evidence" value="ECO:0007669"/>
    <property type="project" value="TreeGrafter"/>
</dbReference>
<feature type="transmembrane region" description="Helical" evidence="10">
    <location>
        <begin position="67"/>
        <end position="89"/>
    </location>
</feature>
<keyword evidence="13" id="KW-1185">Reference proteome</keyword>
<dbReference type="Pfam" id="PF00001">
    <property type="entry name" value="7tm_1"/>
    <property type="match status" value="1"/>
</dbReference>
<dbReference type="SUPFAM" id="SSF81321">
    <property type="entry name" value="Family A G protein-coupled receptor-like"/>
    <property type="match status" value="1"/>
</dbReference>
<feature type="transmembrane region" description="Helical" evidence="10">
    <location>
        <begin position="30"/>
        <end position="55"/>
    </location>
</feature>
<gene>
    <name evidence="12" type="ORF">CBOVIS_LOCUS3153</name>
</gene>
<dbReference type="GO" id="GO:0005886">
    <property type="term" value="C:plasma membrane"/>
    <property type="evidence" value="ECO:0007669"/>
    <property type="project" value="TreeGrafter"/>
</dbReference>
<sequence length="364" mass="41105">MMTPVPTKCTDIRTYLWETKTDLTLHPASIFSFSIIYTFFITLGVFGNLLVVISVCKHKSLQSVRNIFIVSLSCSDIVVSIVSGSVTPITAFSKIWLFGVHLCHLLPLIQGTSLCFSTLTLTAISIDRFILIVYPTKKPIQKNHAIRMIFFNCTLALALSLPMPIKQKLVTYGNFCGQFCTEDWQDNLHMRSVYGTVVFIIQFVIPFIVIAFCYTAISLKLRRGILVRGSQKELMTDQRKSALQRRIRTNRMLMAMVGVFFCCWLPSVVFNFLRDYSWLPNFVSSQEYLFGVVTHCISMSSTVCNPCLYALCNEQFRAAFTILLQSVKGSIGVAKNDPSCSQLMRPNFDQSTRRSFVSAVPSSI</sequence>
<keyword evidence="6 10" id="KW-0472">Membrane</keyword>
<keyword evidence="8 9" id="KW-0807">Transducer</keyword>
<protein>
    <recommendedName>
        <fullName evidence="11">G-protein coupled receptors family 1 profile domain-containing protein</fullName>
    </recommendedName>
</protein>
<keyword evidence="4 10" id="KW-1133">Transmembrane helix</keyword>
<evidence type="ECO:0000256" key="3">
    <source>
        <dbReference type="ARBA" id="ARBA00022692"/>
    </source>
</evidence>
<evidence type="ECO:0000256" key="2">
    <source>
        <dbReference type="ARBA" id="ARBA00010663"/>
    </source>
</evidence>
<evidence type="ECO:0000256" key="1">
    <source>
        <dbReference type="ARBA" id="ARBA00004141"/>
    </source>
</evidence>
<dbReference type="InterPro" id="IPR000611">
    <property type="entry name" value="NPY_rcpt"/>
</dbReference>
<evidence type="ECO:0000313" key="12">
    <source>
        <dbReference type="EMBL" id="CAB3400153.1"/>
    </source>
</evidence>
<dbReference type="AlphaFoldDB" id="A0A8S1EHC4"/>
<evidence type="ECO:0000259" key="11">
    <source>
        <dbReference type="PROSITE" id="PS50262"/>
    </source>
</evidence>
<feature type="transmembrane region" description="Helical" evidence="10">
    <location>
        <begin position="253"/>
        <end position="273"/>
    </location>
</feature>
<proteinExistence type="inferred from homology"/>
<accession>A0A8S1EHC4</accession>
<dbReference type="InterPro" id="IPR000276">
    <property type="entry name" value="GPCR_Rhodpsn"/>
</dbReference>
<dbReference type="PROSITE" id="PS50262">
    <property type="entry name" value="G_PROTEIN_RECEP_F1_2"/>
    <property type="match status" value="1"/>
</dbReference>
<dbReference type="PRINTS" id="PR00237">
    <property type="entry name" value="GPCRRHODOPSN"/>
</dbReference>
<comment type="caution">
    <text evidence="12">The sequence shown here is derived from an EMBL/GenBank/DDBJ whole genome shotgun (WGS) entry which is preliminary data.</text>
</comment>
<evidence type="ECO:0000256" key="9">
    <source>
        <dbReference type="RuleBase" id="RU000688"/>
    </source>
</evidence>
<name>A0A8S1EHC4_9PELO</name>
<dbReference type="OrthoDB" id="9046662at2759"/>
<dbReference type="GO" id="GO:0004983">
    <property type="term" value="F:neuropeptide Y receptor activity"/>
    <property type="evidence" value="ECO:0007669"/>
    <property type="project" value="InterPro"/>
</dbReference>
<evidence type="ECO:0000256" key="4">
    <source>
        <dbReference type="ARBA" id="ARBA00022989"/>
    </source>
</evidence>
<keyword evidence="3 9" id="KW-0812">Transmembrane</keyword>
<dbReference type="PROSITE" id="PS00237">
    <property type="entry name" value="G_PROTEIN_RECEP_F1_1"/>
    <property type="match status" value="1"/>
</dbReference>
<feature type="transmembrane region" description="Helical" evidence="10">
    <location>
        <begin position="95"/>
        <end position="124"/>
    </location>
</feature>
<reference evidence="12 13" key="1">
    <citation type="submission" date="2020-04" db="EMBL/GenBank/DDBJ databases">
        <authorList>
            <person name="Laetsch R D."/>
            <person name="Stevens L."/>
            <person name="Kumar S."/>
            <person name="Blaxter L. M."/>
        </authorList>
    </citation>
    <scope>NUCLEOTIDE SEQUENCE [LARGE SCALE GENOMIC DNA]</scope>
</reference>
<evidence type="ECO:0000256" key="10">
    <source>
        <dbReference type="SAM" id="Phobius"/>
    </source>
</evidence>
<comment type="similarity">
    <text evidence="2 9">Belongs to the G-protein coupled receptor 1 family.</text>
</comment>
<dbReference type="Proteomes" id="UP000494206">
    <property type="component" value="Unassembled WGS sequence"/>
</dbReference>
<feature type="transmembrane region" description="Helical" evidence="10">
    <location>
        <begin position="193"/>
        <end position="217"/>
    </location>
</feature>
<dbReference type="PANTHER" id="PTHR24235:SF18">
    <property type="entry name" value="G-PROTEIN COUPLED RECEPTORS FAMILY 1 PROFILE DOMAIN-CONTAINING PROTEIN"/>
    <property type="match status" value="1"/>
</dbReference>
<evidence type="ECO:0000256" key="6">
    <source>
        <dbReference type="ARBA" id="ARBA00023136"/>
    </source>
</evidence>
<keyword evidence="7 9" id="KW-0675">Receptor</keyword>